<evidence type="ECO:0000256" key="1">
    <source>
        <dbReference type="SAM" id="MobiDB-lite"/>
    </source>
</evidence>
<gene>
    <name evidence="2" type="ORF">Tci_654457</name>
</gene>
<comment type="caution">
    <text evidence="2">The sequence shown here is derived from an EMBL/GenBank/DDBJ whole genome shotgun (WGS) entry which is preliminary data.</text>
</comment>
<feature type="region of interest" description="Disordered" evidence="1">
    <location>
        <begin position="18"/>
        <end position="58"/>
    </location>
</feature>
<organism evidence="2">
    <name type="scientific">Tanacetum cinerariifolium</name>
    <name type="common">Dalmatian daisy</name>
    <name type="synonym">Chrysanthemum cinerariifolium</name>
    <dbReference type="NCBI Taxonomy" id="118510"/>
    <lineage>
        <taxon>Eukaryota</taxon>
        <taxon>Viridiplantae</taxon>
        <taxon>Streptophyta</taxon>
        <taxon>Embryophyta</taxon>
        <taxon>Tracheophyta</taxon>
        <taxon>Spermatophyta</taxon>
        <taxon>Magnoliopsida</taxon>
        <taxon>eudicotyledons</taxon>
        <taxon>Gunneridae</taxon>
        <taxon>Pentapetalae</taxon>
        <taxon>asterids</taxon>
        <taxon>campanulids</taxon>
        <taxon>Asterales</taxon>
        <taxon>Asteraceae</taxon>
        <taxon>Asteroideae</taxon>
        <taxon>Anthemideae</taxon>
        <taxon>Anthemidinae</taxon>
        <taxon>Tanacetum</taxon>
    </lineage>
</organism>
<accession>A0A699KB36</accession>
<proteinExistence type="predicted"/>
<evidence type="ECO:0000313" key="2">
    <source>
        <dbReference type="EMBL" id="GFA82485.1"/>
    </source>
</evidence>
<sequence length="58" mass="6616">KKAETLVVLAIREGKIQKDKKEPLEVKGNDNEKNKLAYDPKPKILLPPKRDNSAKDYV</sequence>
<reference evidence="2" key="1">
    <citation type="journal article" date="2019" name="Sci. Rep.">
        <title>Draft genome of Tanacetum cinerariifolium, the natural source of mosquito coil.</title>
        <authorList>
            <person name="Yamashiro T."/>
            <person name="Shiraishi A."/>
            <person name="Satake H."/>
            <person name="Nakayama K."/>
        </authorList>
    </citation>
    <scope>NUCLEOTIDE SEQUENCE</scope>
</reference>
<protein>
    <submittedName>
        <fullName evidence="2">Uncharacterized protein</fullName>
    </submittedName>
</protein>
<name>A0A699KB36_TANCI</name>
<dbReference type="AlphaFoldDB" id="A0A699KB36"/>
<feature type="non-terminal residue" evidence="2">
    <location>
        <position position="1"/>
    </location>
</feature>
<dbReference type="EMBL" id="BKCJ010495110">
    <property type="protein sequence ID" value="GFA82485.1"/>
    <property type="molecule type" value="Genomic_DNA"/>
</dbReference>